<reference evidence="1 2" key="1">
    <citation type="submission" date="2019-05" db="EMBL/GenBank/DDBJ databases">
        <title>Another draft genome of Portunus trituberculatus and its Hox gene families provides insights of decapod evolution.</title>
        <authorList>
            <person name="Jeong J.-H."/>
            <person name="Song I."/>
            <person name="Kim S."/>
            <person name="Choi T."/>
            <person name="Kim D."/>
            <person name="Ryu S."/>
            <person name="Kim W."/>
        </authorList>
    </citation>
    <scope>NUCLEOTIDE SEQUENCE [LARGE SCALE GENOMIC DNA]</scope>
    <source>
        <tissue evidence="1">Muscle</tissue>
    </source>
</reference>
<comment type="caution">
    <text evidence="1">The sequence shown here is derived from an EMBL/GenBank/DDBJ whole genome shotgun (WGS) entry which is preliminary data.</text>
</comment>
<evidence type="ECO:0000313" key="2">
    <source>
        <dbReference type="Proteomes" id="UP000324222"/>
    </source>
</evidence>
<gene>
    <name evidence="1" type="ORF">E2C01_060201</name>
</gene>
<evidence type="ECO:0000313" key="1">
    <source>
        <dbReference type="EMBL" id="MPC66058.1"/>
    </source>
</evidence>
<dbReference type="AlphaFoldDB" id="A0A5B7HAQ2"/>
<name>A0A5B7HAQ2_PORTR</name>
<protein>
    <submittedName>
        <fullName evidence="1">Uncharacterized protein</fullName>
    </submittedName>
</protein>
<dbReference type="EMBL" id="VSRR010024206">
    <property type="protein sequence ID" value="MPC66058.1"/>
    <property type="molecule type" value="Genomic_DNA"/>
</dbReference>
<dbReference type="Proteomes" id="UP000324222">
    <property type="component" value="Unassembled WGS sequence"/>
</dbReference>
<sequence length="180" mass="18604">MGLRGLVGAGVGSGMGAGMEASMDVGRGARVGTEVGVLGVRGFWWAKSAREDASHFLLDVQEGVGPVMLQFLKLHCLKASRALSGGGAVAGTTKQTVVLPVTPVSVMVTTAFPVAGTPIAGNVAVAKQEAAGAVHDWEGVGSNMVDHVSYGHPLREGPTEFQMYGQVWDSLSVLVMVWEA</sequence>
<accession>A0A5B7HAQ2</accession>
<proteinExistence type="predicted"/>
<keyword evidence="2" id="KW-1185">Reference proteome</keyword>
<organism evidence="1 2">
    <name type="scientific">Portunus trituberculatus</name>
    <name type="common">Swimming crab</name>
    <name type="synonym">Neptunus trituberculatus</name>
    <dbReference type="NCBI Taxonomy" id="210409"/>
    <lineage>
        <taxon>Eukaryota</taxon>
        <taxon>Metazoa</taxon>
        <taxon>Ecdysozoa</taxon>
        <taxon>Arthropoda</taxon>
        <taxon>Crustacea</taxon>
        <taxon>Multicrustacea</taxon>
        <taxon>Malacostraca</taxon>
        <taxon>Eumalacostraca</taxon>
        <taxon>Eucarida</taxon>
        <taxon>Decapoda</taxon>
        <taxon>Pleocyemata</taxon>
        <taxon>Brachyura</taxon>
        <taxon>Eubrachyura</taxon>
        <taxon>Portunoidea</taxon>
        <taxon>Portunidae</taxon>
        <taxon>Portuninae</taxon>
        <taxon>Portunus</taxon>
    </lineage>
</organism>